<dbReference type="InterPro" id="IPR007698">
    <property type="entry name" value="AlaDH/PNT_NAD(H)-bd"/>
</dbReference>
<dbReference type="Pfam" id="PF05222">
    <property type="entry name" value="AlaDh_PNT_N"/>
    <property type="match status" value="1"/>
</dbReference>
<dbReference type="InterPro" id="IPR036291">
    <property type="entry name" value="NAD(P)-bd_dom_sf"/>
</dbReference>
<evidence type="ECO:0000259" key="2">
    <source>
        <dbReference type="SMART" id="SM01003"/>
    </source>
</evidence>
<dbReference type="Proteomes" id="UP000189670">
    <property type="component" value="Unassembled WGS sequence"/>
</dbReference>
<organism evidence="3 4">
    <name type="scientific">Candidatus Magnetoglobus multicellularis str. Araruama</name>
    <dbReference type="NCBI Taxonomy" id="890399"/>
    <lineage>
        <taxon>Bacteria</taxon>
        <taxon>Pseudomonadati</taxon>
        <taxon>Thermodesulfobacteriota</taxon>
        <taxon>Desulfobacteria</taxon>
        <taxon>Desulfobacterales</taxon>
        <taxon>Desulfobacteraceae</taxon>
        <taxon>Candidatus Magnetoglobus</taxon>
    </lineage>
</organism>
<protein>
    <submittedName>
        <fullName evidence="3">Alanine dehydrogenase</fullName>
    </submittedName>
</protein>
<dbReference type="SUPFAM" id="SSF51735">
    <property type="entry name" value="NAD(P)-binding Rossmann-fold domains"/>
    <property type="match status" value="1"/>
</dbReference>
<dbReference type="GO" id="GO:0000286">
    <property type="term" value="F:alanine dehydrogenase activity"/>
    <property type="evidence" value="ECO:0007669"/>
    <property type="project" value="TreeGrafter"/>
</dbReference>
<dbReference type="AlphaFoldDB" id="A0A1V1PH87"/>
<dbReference type="PANTHER" id="PTHR42795:SF1">
    <property type="entry name" value="ALANINE DEHYDROGENASE"/>
    <property type="match status" value="1"/>
</dbReference>
<dbReference type="InterPro" id="IPR007886">
    <property type="entry name" value="AlaDH/PNT_N"/>
</dbReference>
<evidence type="ECO:0000313" key="3">
    <source>
        <dbReference type="EMBL" id="ETR74166.1"/>
    </source>
</evidence>
<dbReference type="GO" id="GO:0006524">
    <property type="term" value="P:alanine catabolic process"/>
    <property type="evidence" value="ECO:0007669"/>
    <property type="project" value="TreeGrafter"/>
</dbReference>
<dbReference type="Gene3D" id="3.40.50.720">
    <property type="entry name" value="NAD(P)-binding Rossmann-like Domain"/>
    <property type="match status" value="2"/>
</dbReference>
<evidence type="ECO:0000256" key="1">
    <source>
        <dbReference type="ARBA" id="ARBA00023002"/>
    </source>
</evidence>
<feature type="domain" description="Alanine dehydrogenase/pyridine nucleotide transhydrogenase N-terminal" evidence="2">
    <location>
        <begin position="4"/>
        <end position="137"/>
    </location>
</feature>
<accession>A0A1V1PH87</accession>
<dbReference type="SUPFAM" id="SSF52283">
    <property type="entry name" value="Formate/glycerate dehydrogenase catalytic domain-like"/>
    <property type="match status" value="1"/>
</dbReference>
<name>A0A1V1PH87_9BACT</name>
<evidence type="ECO:0000313" key="4">
    <source>
        <dbReference type="Proteomes" id="UP000189670"/>
    </source>
</evidence>
<dbReference type="PANTHER" id="PTHR42795">
    <property type="entry name" value="ALANINE DEHYDROGENASE"/>
    <property type="match status" value="1"/>
</dbReference>
<reference evidence="4" key="1">
    <citation type="submission" date="2012-11" db="EMBL/GenBank/DDBJ databases">
        <authorList>
            <person name="Lucero-Rivera Y.E."/>
            <person name="Tovar-Ramirez D."/>
        </authorList>
    </citation>
    <scope>NUCLEOTIDE SEQUENCE [LARGE SCALE GENOMIC DNA]</scope>
    <source>
        <strain evidence="4">Araruama</strain>
    </source>
</reference>
<sequence length="379" mass="43211">MKLGVLKEIKPDENRVALQPKQVKHLLKSGHSVYVETNAGIHSQYDNEEYKYCGAIISDKQTVLKNSELILKIKAPLSSEFNDYQHSHMLFSYLHFDENISTECIMKLIKRGFMGIAYEWIEVDGKYPLLEPMSRLTGYLFAQKATELCTKYKGILCGRYESFANGATVLIIGLGNIGLSVLRYYILNKVNILIVDKHPETINTRINERFQTTNIDYINTCSLRIIKFDTNHPVITKNKISQLLPQVDIVLNCAVRRPDLPKHKFKYLIDQDMIQLLSPGSIVCDTTACDRDLIETCISSEYIDKVDIINKVVHYNCDHIPSYIARTSTNILTNLSFPYIKTIADHGMTSSIMNNSAIRSGIVCYKGHITHEYTAEKKN</sequence>
<keyword evidence="1" id="KW-0560">Oxidoreductase</keyword>
<comment type="caution">
    <text evidence="3">The sequence shown here is derived from an EMBL/GenBank/DDBJ whole genome shotgun (WGS) entry which is preliminary data.</text>
</comment>
<dbReference type="EMBL" id="ATBP01000019">
    <property type="protein sequence ID" value="ETR74166.1"/>
    <property type="molecule type" value="Genomic_DNA"/>
</dbReference>
<dbReference type="SMART" id="SM01003">
    <property type="entry name" value="AlaDh_PNT_N"/>
    <property type="match status" value="1"/>
</dbReference>
<proteinExistence type="predicted"/>
<dbReference type="Pfam" id="PF01262">
    <property type="entry name" value="AlaDh_PNT_C"/>
    <property type="match status" value="1"/>
</dbReference>
<gene>
    <name evidence="3" type="ORF">OMM_00416</name>
</gene>
<dbReference type="GO" id="GO:0005886">
    <property type="term" value="C:plasma membrane"/>
    <property type="evidence" value="ECO:0007669"/>
    <property type="project" value="TreeGrafter"/>
</dbReference>